<protein>
    <submittedName>
        <fullName evidence="3">Uncharacterized protein</fullName>
    </submittedName>
</protein>
<organism evidence="3 4">
    <name type="scientific">Halapricum salinum</name>
    <dbReference type="NCBI Taxonomy" id="1457250"/>
    <lineage>
        <taxon>Archaea</taxon>
        <taxon>Methanobacteriati</taxon>
        <taxon>Methanobacteriota</taxon>
        <taxon>Stenosarchaea group</taxon>
        <taxon>Halobacteria</taxon>
        <taxon>Halobacteriales</taxon>
        <taxon>Haloarculaceae</taxon>
        <taxon>Halapricum</taxon>
    </lineage>
</organism>
<keyword evidence="4" id="KW-1185">Reference proteome</keyword>
<gene>
    <name evidence="3" type="ORF">DV733_03415</name>
</gene>
<feature type="compositionally biased region" description="Low complexity" evidence="2">
    <location>
        <begin position="224"/>
        <end position="236"/>
    </location>
</feature>
<evidence type="ECO:0000313" key="3">
    <source>
        <dbReference type="EMBL" id="QCC50343.1"/>
    </source>
</evidence>
<dbReference type="KEGG" id="hsn:DV733_03415"/>
<dbReference type="GeneID" id="39846882"/>
<name>A0A4D6H8W1_9EURY</name>
<feature type="region of interest" description="Disordered" evidence="2">
    <location>
        <begin position="195"/>
        <end position="258"/>
    </location>
</feature>
<evidence type="ECO:0000313" key="4">
    <source>
        <dbReference type="Proteomes" id="UP000296706"/>
    </source>
</evidence>
<dbReference type="Proteomes" id="UP000296706">
    <property type="component" value="Chromosome"/>
</dbReference>
<dbReference type="EMBL" id="CP031310">
    <property type="protein sequence ID" value="QCC50343.1"/>
    <property type="molecule type" value="Genomic_DNA"/>
</dbReference>
<feature type="coiled-coil region" evidence="1">
    <location>
        <begin position="87"/>
        <end position="149"/>
    </location>
</feature>
<dbReference type="OrthoDB" id="170871at2157"/>
<dbReference type="AlphaFoldDB" id="A0A4D6H8W1"/>
<dbReference type="RefSeq" id="WP_049993788.1">
    <property type="nucleotide sequence ID" value="NZ_CP031310.1"/>
</dbReference>
<evidence type="ECO:0000256" key="1">
    <source>
        <dbReference type="SAM" id="Coils"/>
    </source>
</evidence>
<feature type="compositionally biased region" description="Basic and acidic residues" evidence="2">
    <location>
        <begin position="242"/>
        <end position="252"/>
    </location>
</feature>
<accession>A0A4D6H8W1</accession>
<keyword evidence="1" id="KW-0175">Coiled coil</keyword>
<proteinExistence type="predicted"/>
<reference evidence="3 4" key="1">
    <citation type="journal article" date="2019" name="Nat. Commun.">
        <title>A new type of DNA phosphorothioation-based antiviral system in archaea.</title>
        <authorList>
            <person name="Xiong L."/>
            <person name="Liu S."/>
            <person name="Chen S."/>
            <person name="Xiao Y."/>
            <person name="Zhu B."/>
            <person name="Gao Y."/>
            <person name="Zhang Y."/>
            <person name="Chen B."/>
            <person name="Luo J."/>
            <person name="Deng Z."/>
            <person name="Chen X."/>
            <person name="Wang L."/>
            <person name="Chen S."/>
        </authorList>
    </citation>
    <scope>NUCLEOTIDE SEQUENCE [LARGE SCALE GENOMIC DNA]</scope>
    <source>
        <strain evidence="3 4">CBA1105</strain>
    </source>
</reference>
<sequence>MRETPLPRPVLVMLVAALFVTPAAAMALPGQSAQQATPETSQANETAQPGAQMASVVGVGDAEIDGAVEGRAFGQAIAAAQSNESKAAVVEAHVQRLESRLDRLQQRRANLTAAAEDGTMNRQAYRARTAALAAQIQQVERQLNRSQRTAMALPPQARNAAGLNVTAIETLRSQAGALRGGDVAQIARGMVGRGVGHGIPDVPRGGPPEGVPGNWTRGPGMGGPPDDAGPSDDTGPSNDRGPGSDRGSDRHGNRTSTR</sequence>
<evidence type="ECO:0000256" key="2">
    <source>
        <dbReference type="SAM" id="MobiDB-lite"/>
    </source>
</evidence>